<dbReference type="SUPFAM" id="SSF53756">
    <property type="entry name" value="UDP-Glycosyltransferase/glycogen phosphorylase"/>
    <property type="match status" value="1"/>
</dbReference>
<sequence>MKVLMLVATSVATDTRVLREATTLVDYGHTVHIIGRSVPEDFEPPAGVTVSSVGTSSVFRSEGRPSLAGRKLPAPVRLARWALLPQHRRSAFGRWAAGAVEDAEGREFDVVHAHDFTALAAGEELARSRDVPLIYDSHELWTGLPREHRPTPLADRREKREEAELGGRAAAVLTVGQGVADALRDVHGWNHVHVVRNTFPLVEERPALPERPRGLVYAGRLAAYRELETIAAASRQIDLPITLCGPADQTWLSSFDPGRAEVLGALPLDEASALMVEAGLCLVTHSDRWVNHRLALPNKLFHAVSLGLPVVATDVGELGKTVREYGLGTLYTPGDPQSLVAAVRRAVEGFPELKCNLDAARAALSWPADAARLRAVYVGLSARTDARGEG</sequence>
<evidence type="ECO:0000313" key="5">
    <source>
        <dbReference type="Proteomes" id="UP000188235"/>
    </source>
</evidence>
<evidence type="ECO:0000256" key="1">
    <source>
        <dbReference type="ARBA" id="ARBA00022676"/>
    </source>
</evidence>
<dbReference type="STRING" id="399497.BW733_06200"/>
<dbReference type="Gene3D" id="3.40.50.2000">
    <property type="entry name" value="Glycogen Phosphorylase B"/>
    <property type="match status" value="2"/>
</dbReference>
<evidence type="ECO:0000259" key="3">
    <source>
        <dbReference type="Pfam" id="PF13439"/>
    </source>
</evidence>
<reference evidence="4 5" key="1">
    <citation type="journal article" date="2008" name="Int. J. Syst. Evol. Microbiol.">
        <title>Tessaracoccus flavescens sp. nov., isolated from marine sediment.</title>
        <authorList>
            <person name="Lee D.W."/>
            <person name="Lee S.D."/>
        </authorList>
    </citation>
    <scope>NUCLEOTIDE SEQUENCE [LARGE SCALE GENOMIC DNA]</scope>
    <source>
        <strain evidence="4 5">SST-39T</strain>
    </source>
</reference>
<dbReference type="Pfam" id="PF13692">
    <property type="entry name" value="Glyco_trans_1_4"/>
    <property type="match status" value="1"/>
</dbReference>
<keyword evidence="5" id="KW-1185">Reference proteome</keyword>
<proteinExistence type="predicted"/>
<dbReference type="Proteomes" id="UP000188235">
    <property type="component" value="Chromosome"/>
</dbReference>
<dbReference type="CDD" id="cd03801">
    <property type="entry name" value="GT4_PimA-like"/>
    <property type="match status" value="1"/>
</dbReference>
<dbReference type="Pfam" id="PF13439">
    <property type="entry name" value="Glyco_transf_4"/>
    <property type="match status" value="1"/>
</dbReference>
<dbReference type="PANTHER" id="PTHR12526">
    <property type="entry name" value="GLYCOSYLTRANSFERASE"/>
    <property type="match status" value="1"/>
</dbReference>
<dbReference type="EMBL" id="CP019607">
    <property type="protein sequence ID" value="AQP50482.1"/>
    <property type="molecule type" value="Genomic_DNA"/>
</dbReference>
<keyword evidence="1" id="KW-0328">Glycosyltransferase</keyword>
<protein>
    <submittedName>
        <fullName evidence="4">Glycosyl transferase family 1</fullName>
    </submittedName>
</protein>
<dbReference type="OrthoDB" id="3335961at2"/>
<name>A0A1Q2CWI0_9ACTN</name>
<organism evidence="4 5">
    <name type="scientific">Tessaracoccus flavescens</name>
    <dbReference type="NCBI Taxonomy" id="399497"/>
    <lineage>
        <taxon>Bacteria</taxon>
        <taxon>Bacillati</taxon>
        <taxon>Actinomycetota</taxon>
        <taxon>Actinomycetes</taxon>
        <taxon>Propionibacteriales</taxon>
        <taxon>Propionibacteriaceae</taxon>
        <taxon>Tessaracoccus</taxon>
    </lineage>
</organism>
<feature type="domain" description="Glycosyltransferase subfamily 4-like N-terminal" evidence="3">
    <location>
        <begin position="15"/>
        <end position="197"/>
    </location>
</feature>
<evidence type="ECO:0000256" key="2">
    <source>
        <dbReference type="ARBA" id="ARBA00022679"/>
    </source>
</evidence>
<dbReference type="PANTHER" id="PTHR12526:SF600">
    <property type="entry name" value="GLYCOSYL TRANSFERASE GROUP 1"/>
    <property type="match status" value="1"/>
</dbReference>
<dbReference type="GO" id="GO:0016757">
    <property type="term" value="F:glycosyltransferase activity"/>
    <property type="evidence" value="ECO:0007669"/>
    <property type="project" value="UniProtKB-KW"/>
</dbReference>
<gene>
    <name evidence="4" type="ORF">BW733_06200</name>
</gene>
<accession>A0A1Q2CWI0</accession>
<evidence type="ECO:0000313" key="4">
    <source>
        <dbReference type="EMBL" id="AQP50482.1"/>
    </source>
</evidence>
<dbReference type="InterPro" id="IPR028098">
    <property type="entry name" value="Glyco_trans_4-like_N"/>
</dbReference>
<dbReference type="AlphaFoldDB" id="A0A1Q2CWI0"/>
<dbReference type="KEGG" id="tfa:BW733_06200"/>
<keyword evidence="2 4" id="KW-0808">Transferase</keyword>